<dbReference type="InterPro" id="IPR013465">
    <property type="entry name" value="Thymidine_Pase"/>
</dbReference>
<dbReference type="Pfam" id="PF02885">
    <property type="entry name" value="Glycos_trans_3N"/>
    <property type="match status" value="1"/>
</dbReference>
<comment type="caution">
    <text evidence="9">The sequence shown here is derived from an EMBL/GenBank/DDBJ whole genome shotgun (WGS) entry which is preliminary data.</text>
</comment>
<keyword evidence="5 7" id="KW-0808">Transferase</keyword>
<dbReference type="EMBL" id="JBBLZC010000007">
    <property type="protein sequence ID" value="MEK0083318.1"/>
    <property type="molecule type" value="Genomic_DNA"/>
</dbReference>
<feature type="domain" description="Pyrimidine nucleoside phosphorylase C-terminal" evidence="8">
    <location>
        <begin position="349"/>
        <end position="423"/>
    </location>
</feature>
<evidence type="ECO:0000313" key="9">
    <source>
        <dbReference type="EMBL" id="MEK0083318.1"/>
    </source>
</evidence>
<keyword evidence="4 7" id="KW-0328">Glycosyltransferase</keyword>
<evidence type="ECO:0000313" key="10">
    <source>
        <dbReference type="Proteomes" id="UP001375743"/>
    </source>
</evidence>
<evidence type="ECO:0000256" key="6">
    <source>
        <dbReference type="ARBA" id="ARBA00048550"/>
    </source>
</evidence>
<dbReference type="InterPro" id="IPR036566">
    <property type="entry name" value="PYNP-like_C_sf"/>
</dbReference>
<dbReference type="SMART" id="SM00941">
    <property type="entry name" value="PYNP_C"/>
    <property type="match status" value="1"/>
</dbReference>
<accession>A0ABU8XQ30</accession>
<proteinExistence type="inferred from homology"/>
<dbReference type="InterPro" id="IPR000053">
    <property type="entry name" value="Thymidine/pyrmidine_PPase"/>
</dbReference>
<evidence type="ECO:0000256" key="4">
    <source>
        <dbReference type="ARBA" id="ARBA00022676"/>
    </source>
</evidence>
<evidence type="ECO:0000256" key="3">
    <source>
        <dbReference type="ARBA" id="ARBA00011892"/>
    </source>
</evidence>
<protein>
    <recommendedName>
        <fullName evidence="3 7">Thymidine phosphorylase</fullName>
        <ecNumber evidence="3 7">2.4.2.4</ecNumber>
    </recommendedName>
    <alternativeName>
        <fullName evidence="7">TdRPase</fullName>
    </alternativeName>
</protein>
<dbReference type="SUPFAM" id="SSF54680">
    <property type="entry name" value="Pyrimidine nucleoside phosphorylase C-terminal domain"/>
    <property type="match status" value="1"/>
</dbReference>
<comment type="function">
    <text evidence="7">The enzymes which catalyze the reversible phosphorolysis of pyrimidine nucleosides are involved in the degradation of these compounds and in their utilization as carbon and energy sources, or in the rescue of pyrimidine bases for nucleotide synthesis.</text>
</comment>
<dbReference type="PIRSF" id="PIRSF000478">
    <property type="entry name" value="TP_PyNP"/>
    <property type="match status" value="1"/>
</dbReference>
<dbReference type="SUPFAM" id="SSF52418">
    <property type="entry name" value="Nucleoside phosphorylase/phosphoribosyltransferase catalytic domain"/>
    <property type="match status" value="1"/>
</dbReference>
<dbReference type="PANTHER" id="PTHR10515">
    <property type="entry name" value="THYMIDINE PHOSPHORYLASE"/>
    <property type="match status" value="1"/>
</dbReference>
<organism evidence="9 10">
    <name type="scientific">Benzoatithermus flavus</name>
    <dbReference type="NCBI Taxonomy" id="3108223"/>
    <lineage>
        <taxon>Bacteria</taxon>
        <taxon>Pseudomonadati</taxon>
        <taxon>Pseudomonadota</taxon>
        <taxon>Alphaproteobacteria</taxon>
        <taxon>Geminicoccales</taxon>
        <taxon>Geminicoccaceae</taxon>
        <taxon>Benzoatithermus</taxon>
    </lineage>
</organism>
<comment type="catalytic activity">
    <reaction evidence="6 7">
        <text>thymidine + phosphate = 2-deoxy-alpha-D-ribose 1-phosphate + thymine</text>
        <dbReference type="Rhea" id="RHEA:16037"/>
        <dbReference type="ChEBI" id="CHEBI:17748"/>
        <dbReference type="ChEBI" id="CHEBI:17821"/>
        <dbReference type="ChEBI" id="CHEBI:43474"/>
        <dbReference type="ChEBI" id="CHEBI:57259"/>
        <dbReference type="EC" id="2.4.2.4"/>
    </reaction>
</comment>
<sequence length="438" mass="45399">MTFLPQEVIRKKRDGIALDADEIAAFVRGITDGSIGEGQAAAFAMAVYFRGMAKHETVALTLAMRDSGRTLRWEGLPGPVVDKHSTGGVGDKVSLVLAPVLAACGAFVPMLSGRGLGHTGGTLDKLESIPGYTTRPDIGRLQRTVRSVGCAVIGQTDDLAPADRRLYAIRDVTATVESIPLITASILSKKLAAGLGTLVMDVKVGTGAFMSTSEEARALAESLVEVANGAGLSCRALLTGMSQCLGRAAGNALEVAEAIAMLRGEHGDRRLREVTLALCGEALALAGLASDAEEGIARAEAALASGAAAERFARMVQELGGPSDLLEAWERHLPRAPLVHPVHPRTPGWVQAIDARALGLAVVELGGGRRRAGDGIDHAVGLTDIRAVGERTGPEAPLAYVHARDESGLAAAEKRLLAAYVIGEEASAAEAVVLGRVG</sequence>
<dbReference type="HAMAP" id="MF_01628">
    <property type="entry name" value="Thymid_phosp"/>
    <property type="match status" value="1"/>
</dbReference>
<name>A0ABU8XQ30_9PROT</name>
<reference evidence="9 10" key="1">
    <citation type="submission" date="2024-01" db="EMBL/GenBank/DDBJ databases">
        <title>Multi-omics insights into the function and evolution of sodium benzoate biodegradation pathways in Benzoatithermus flavus gen. nov., sp. nov. from hot spring.</title>
        <authorList>
            <person name="Hu C.-J."/>
            <person name="Li W.-J."/>
        </authorList>
    </citation>
    <scope>NUCLEOTIDE SEQUENCE [LARGE SCALE GENOMIC DNA]</scope>
    <source>
        <strain evidence="9 10">SYSU G07066</strain>
    </source>
</reference>
<keyword evidence="10" id="KW-1185">Reference proteome</keyword>
<dbReference type="Pfam" id="PF00591">
    <property type="entry name" value="Glycos_transf_3"/>
    <property type="match status" value="1"/>
</dbReference>
<dbReference type="InterPro" id="IPR035902">
    <property type="entry name" value="Nuc_phospho_transferase"/>
</dbReference>
<dbReference type="InterPro" id="IPR036320">
    <property type="entry name" value="Glycosyl_Trfase_fam3_N_dom_sf"/>
</dbReference>
<dbReference type="EC" id="2.4.2.4" evidence="3 7"/>
<evidence type="ECO:0000256" key="5">
    <source>
        <dbReference type="ARBA" id="ARBA00022679"/>
    </source>
</evidence>
<comment type="pathway">
    <text evidence="7">Pyrimidine metabolism; dTMP biosynthesis via salvage pathway; dTMP from thymine: step 1/2.</text>
</comment>
<dbReference type="NCBIfam" id="NF004490">
    <property type="entry name" value="PRK05820.1"/>
    <property type="match status" value="1"/>
</dbReference>
<dbReference type="PANTHER" id="PTHR10515:SF0">
    <property type="entry name" value="THYMIDINE PHOSPHORYLASE"/>
    <property type="match status" value="1"/>
</dbReference>
<dbReference type="InterPro" id="IPR017872">
    <property type="entry name" value="Pyrmidine_PPase_CS"/>
</dbReference>
<comment type="similarity">
    <text evidence="1 7">Belongs to the thymidine/pyrimidine-nucleoside phosphorylase family.</text>
</comment>
<evidence type="ECO:0000259" key="8">
    <source>
        <dbReference type="SMART" id="SM00941"/>
    </source>
</evidence>
<dbReference type="PROSITE" id="PS00647">
    <property type="entry name" value="THYMID_PHOSPHORYLASE"/>
    <property type="match status" value="1"/>
</dbReference>
<dbReference type="NCBIfam" id="TIGR02644">
    <property type="entry name" value="Y_phosphoryl"/>
    <property type="match status" value="1"/>
</dbReference>
<dbReference type="Pfam" id="PF07831">
    <property type="entry name" value="PYNP_C"/>
    <property type="match status" value="1"/>
</dbReference>
<evidence type="ECO:0000256" key="1">
    <source>
        <dbReference type="ARBA" id="ARBA00006915"/>
    </source>
</evidence>
<dbReference type="Gene3D" id="3.40.1030.10">
    <property type="entry name" value="Nucleoside phosphorylase/phosphoribosyltransferase catalytic domain"/>
    <property type="match status" value="1"/>
</dbReference>
<gene>
    <name evidence="7 9" type="primary">deoA</name>
    <name evidence="9" type="ORF">U1T56_09140</name>
</gene>
<dbReference type="Gene3D" id="3.90.1170.30">
    <property type="entry name" value="Pyrimidine nucleoside phosphorylase-like, C-terminal domain"/>
    <property type="match status" value="1"/>
</dbReference>
<dbReference type="InterPro" id="IPR017459">
    <property type="entry name" value="Glycosyl_Trfase_fam3_N_dom"/>
</dbReference>
<dbReference type="RefSeq" id="WP_418159161.1">
    <property type="nucleotide sequence ID" value="NZ_JBBLZC010000007.1"/>
</dbReference>
<dbReference type="InterPro" id="IPR000312">
    <property type="entry name" value="Glycosyl_Trfase_fam3"/>
</dbReference>
<dbReference type="NCBIfam" id="TIGR02643">
    <property type="entry name" value="T_phosphoryl"/>
    <property type="match status" value="1"/>
</dbReference>
<dbReference type="Proteomes" id="UP001375743">
    <property type="component" value="Unassembled WGS sequence"/>
</dbReference>
<evidence type="ECO:0000256" key="2">
    <source>
        <dbReference type="ARBA" id="ARBA00011738"/>
    </source>
</evidence>
<dbReference type="InterPro" id="IPR018090">
    <property type="entry name" value="Pyrmidine_PPas_bac/euk"/>
</dbReference>
<comment type="subunit">
    <text evidence="2 7">Homodimer.</text>
</comment>
<dbReference type="GO" id="GO:0009032">
    <property type="term" value="F:thymidine phosphorylase activity"/>
    <property type="evidence" value="ECO:0007669"/>
    <property type="project" value="UniProtKB-EC"/>
</dbReference>
<dbReference type="SUPFAM" id="SSF47648">
    <property type="entry name" value="Nucleoside phosphorylase/phosphoribosyltransferase N-terminal domain"/>
    <property type="match status" value="1"/>
</dbReference>
<dbReference type="InterPro" id="IPR013102">
    <property type="entry name" value="PYNP_C"/>
</dbReference>
<evidence type="ECO:0000256" key="7">
    <source>
        <dbReference type="HAMAP-Rule" id="MF_01628"/>
    </source>
</evidence>
<dbReference type="Gene3D" id="1.20.970.10">
    <property type="entry name" value="Transferase, Pyrimidine Nucleoside Phosphorylase, Chain C"/>
    <property type="match status" value="1"/>
</dbReference>